<dbReference type="Pfam" id="PF12928">
    <property type="entry name" value="tRNA_int_end_N2"/>
    <property type="match status" value="1"/>
</dbReference>
<dbReference type="GO" id="GO:0004519">
    <property type="term" value="F:endonuclease activity"/>
    <property type="evidence" value="ECO:0007669"/>
    <property type="project" value="UniProtKB-KW"/>
</dbReference>
<accession>A0A3B0JU83</accession>
<dbReference type="EMBL" id="OUUW01000002">
    <property type="protein sequence ID" value="SPP76281.1"/>
    <property type="molecule type" value="Genomic_DNA"/>
</dbReference>
<name>A0A3B0JU83_DROGU</name>
<dbReference type="PANTHER" id="PTHR21027:SF1">
    <property type="entry name" value="TRNA-SPLICING ENDONUCLEASE SUBUNIT SEN54"/>
    <property type="match status" value="1"/>
</dbReference>
<evidence type="ECO:0000313" key="5">
    <source>
        <dbReference type="Proteomes" id="UP000268350"/>
    </source>
</evidence>
<keyword evidence="4" id="KW-0540">Nuclease</keyword>
<dbReference type="PANTHER" id="PTHR21027">
    <property type="entry name" value="TRNA-SPLICING ENDONUCLEASE SUBUNIT SEN54"/>
    <property type="match status" value="1"/>
</dbReference>
<evidence type="ECO:0000256" key="2">
    <source>
        <dbReference type="ARBA" id="ARBA00022694"/>
    </source>
</evidence>
<proteinExistence type="inferred from homology"/>
<dbReference type="OMA" id="KFENFGY"/>
<protein>
    <submittedName>
        <fullName evidence="4">Blast:tRNA-splicing endonuclease subunit Sen54</fullName>
    </submittedName>
</protein>
<dbReference type="InterPro" id="IPR024336">
    <property type="entry name" value="tRNA_splic_suSen54_N"/>
</dbReference>
<keyword evidence="4" id="KW-0378">Hydrolase</keyword>
<reference evidence="5" key="1">
    <citation type="submission" date="2018-01" db="EMBL/GenBank/DDBJ databases">
        <authorList>
            <person name="Alioto T."/>
            <person name="Alioto T."/>
        </authorList>
    </citation>
    <scope>NUCLEOTIDE SEQUENCE [LARGE SCALE GENOMIC DNA]</scope>
</reference>
<dbReference type="AlphaFoldDB" id="A0A3B0JU83"/>
<sequence length="377" mass="42746">MQFVEINPTNTYLSGEQLIKHRHLEIEAPSGGLKRTQNEGSAAELEEITAALANLRAQLSVPRIERLGGRALATWDKEQQAAEILRKDGKFESFGYSVQGKQYLEYYEALFLLELGRLQLEYHGVTVSVEQAYVLLLGELESEKYSNYLVYSTMSRAGYIVVRHKRHQPTAEAVTRSDCIWALLDLKIGNIPIAGNIRASPLYAPVEKSMEDMKQLIVWPNMEDNENSCEPIDFKFDTRKRKSNTASKGDPGSKKACLSTGKSLVDLSKTEATFSRFERVFNKFDIVQLKISDYPYDDDLTLPSLNISFDLHLHNEGFKKRTPKTPSFNVMILPPDALFPTHSEIAQCQRQQRHTAPLLVVSVSESKQIQAFLYYIS</sequence>
<evidence type="ECO:0000256" key="1">
    <source>
        <dbReference type="ARBA" id="ARBA00005736"/>
    </source>
</evidence>
<gene>
    <name evidence="4" type="ORF">DGUA_6G006778</name>
</gene>
<feature type="domain" description="tRNA-splicing endonuclease subunit Sen54 N-terminal" evidence="3">
    <location>
        <begin position="58"/>
        <end position="121"/>
    </location>
</feature>
<organism evidence="4 5">
    <name type="scientific">Drosophila guanche</name>
    <name type="common">Fruit fly</name>
    <dbReference type="NCBI Taxonomy" id="7266"/>
    <lineage>
        <taxon>Eukaryota</taxon>
        <taxon>Metazoa</taxon>
        <taxon>Ecdysozoa</taxon>
        <taxon>Arthropoda</taxon>
        <taxon>Hexapoda</taxon>
        <taxon>Insecta</taxon>
        <taxon>Pterygota</taxon>
        <taxon>Neoptera</taxon>
        <taxon>Endopterygota</taxon>
        <taxon>Diptera</taxon>
        <taxon>Brachycera</taxon>
        <taxon>Muscomorpha</taxon>
        <taxon>Ephydroidea</taxon>
        <taxon>Drosophilidae</taxon>
        <taxon>Drosophila</taxon>
        <taxon>Sophophora</taxon>
    </lineage>
</organism>
<dbReference type="GO" id="GO:0000379">
    <property type="term" value="P:tRNA-type intron splice site recognition and cleavage"/>
    <property type="evidence" value="ECO:0007669"/>
    <property type="project" value="TreeGrafter"/>
</dbReference>
<keyword evidence="2" id="KW-0819">tRNA processing</keyword>
<dbReference type="Proteomes" id="UP000268350">
    <property type="component" value="Unassembled WGS sequence"/>
</dbReference>
<evidence type="ECO:0000259" key="3">
    <source>
        <dbReference type="Pfam" id="PF12928"/>
    </source>
</evidence>
<evidence type="ECO:0000313" key="4">
    <source>
        <dbReference type="EMBL" id="SPP76281.1"/>
    </source>
</evidence>
<dbReference type="STRING" id="7266.A0A3B0JU83"/>
<dbReference type="GO" id="GO:0000214">
    <property type="term" value="C:tRNA-intron endonuclease complex"/>
    <property type="evidence" value="ECO:0007669"/>
    <property type="project" value="TreeGrafter"/>
</dbReference>
<keyword evidence="4" id="KW-0255">Endonuclease</keyword>
<keyword evidence="5" id="KW-1185">Reference proteome</keyword>
<dbReference type="InterPro" id="IPR024337">
    <property type="entry name" value="tRNA_splic_suSen54"/>
</dbReference>
<dbReference type="OrthoDB" id="408683at2759"/>
<comment type="similarity">
    <text evidence="1">Belongs to the SEN54 family.</text>
</comment>